<dbReference type="AlphaFoldDB" id="A0A1V5SX33"/>
<dbReference type="SUPFAM" id="SSF49764">
    <property type="entry name" value="HSP20-like chaperones"/>
    <property type="match status" value="1"/>
</dbReference>
<dbReference type="Gene3D" id="2.60.40.790">
    <property type="match status" value="1"/>
</dbReference>
<organism evidence="4">
    <name type="scientific">Candidatus Atribacter allofermentans</name>
    <dbReference type="NCBI Taxonomy" id="1852833"/>
    <lineage>
        <taxon>Bacteria</taxon>
        <taxon>Pseudomonadati</taxon>
        <taxon>Atribacterota</taxon>
        <taxon>Atribacteria</taxon>
        <taxon>Atribacterales</taxon>
        <taxon>Atribacteraceae</taxon>
        <taxon>Atribacter</taxon>
    </lineage>
</organism>
<dbReference type="CDD" id="cd06464">
    <property type="entry name" value="ACD_sHsps-like"/>
    <property type="match status" value="1"/>
</dbReference>
<name>A0A1V5SX33_9BACT</name>
<protein>
    <submittedName>
        <fullName evidence="4">Spore protein SP21</fullName>
    </submittedName>
</protein>
<dbReference type="EMBL" id="MWBQ01000066">
    <property type="protein sequence ID" value="OQA58783.1"/>
    <property type="molecule type" value="Genomic_DNA"/>
</dbReference>
<comment type="similarity">
    <text evidence="1 2">Belongs to the small heat shock protein (HSP20) family.</text>
</comment>
<evidence type="ECO:0000259" key="3">
    <source>
        <dbReference type="PROSITE" id="PS01031"/>
    </source>
</evidence>
<comment type="caution">
    <text evidence="4">The sequence shown here is derived from an EMBL/GenBank/DDBJ whole genome shotgun (WGS) entry which is preliminary data.</text>
</comment>
<evidence type="ECO:0000256" key="1">
    <source>
        <dbReference type="PROSITE-ProRule" id="PRU00285"/>
    </source>
</evidence>
<accession>A0A1V5SX33</accession>
<dbReference type="PANTHER" id="PTHR11527">
    <property type="entry name" value="HEAT-SHOCK PROTEIN 20 FAMILY MEMBER"/>
    <property type="match status" value="1"/>
</dbReference>
<evidence type="ECO:0000256" key="2">
    <source>
        <dbReference type="RuleBase" id="RU003616"/>
    </source>
</evidence>
<dbReference type="InterPro" id="IPR002068">
    <property type="entry name" value="A-crystallin/Hsp20_dom"/>
</dbReference>
<dbReference type="InterPro" id="IPR031107">
    <property type="entry name" value="Small_HSP"/>
</dbReference>
<sequence>MPFKENWWEEFDSMQKEMQRFMEHVSGKKPHFLGLSEKAWEPLCDVFETDDNFIVVVDLAGVLVNEVDLTIQSRKLILKGVRKEVPSPPKRDYHQMEIPFGPFQREIDLPEEVDGETINARYREGFLIVECKKKKVITERRIPLE</sequence>
<dbReference type="Proteomes" id="UP000485569">
    <property type="component" value="Unassembled WGS sequence"/>
</dbReference>
<reference evidence="4" key="1">
    <citation type="submission" date="2017-02" db="EMBL/GenBank/DDBJ databases">
        <title>Delving into the versatile metabolic prowess of the omnipresent phylum Bacteroidetes.</title>
        <authorList>
            <person name="Nobu M.K."/>
            <person name="Mei R."/>
            <person name="Narihiro T."/>
            <person name="Kuroda K."/>
            <person name="Liu W.-T."/>
        </authorList>
    </citation>
    <scope>NUCLEOTIDE SEQUENCE</scope>
    <source>
        <strain evidence="4">ADurb.Bin276</strain>
    </source>
</reference>
<dbReference type="PROSITE" id="PS01031">
    <property type="entry name" value="SHSP"/>
    <property type="match status" value="1"/>
</dbReference>
<dbReference type="InterPro" id="IPR008978">
    <property type="entry name" value="HSP20-like_chaperone"/>
</dbReference>
<gene>
    <name evidence="4" type="primary">hspA_1</name>
    <name evidence="4" type="ORF">BWY41_00992</name>
</gene>
<evidence type="ECO:0000313" key="4">
    <source>
        <dbReference type="EMBL" id="OQA58783.1"/>
    </source>
</evidence>
<dbReference type="Pfam" id="PF00011">
    <property type="entry name" value="HSP20"/>
    <property type="match status" value="1"/>
</dbReference>
<proteinExistence type="inferred from homology"/>
<feature type="domain" description="SHSP" evidence="3">
    <location>
        <begin position="34"/>
        <end position="145"/>
    </location>
</feature>